<accession>A0ABM1DVP5</accession>
<dbReference type="Proteomes" id="UP000695022">
    <property type="component" value="Unplaced"/>
</dbReference>
<proteinExistence type="predicted"/>
<keyword evidence="1" id="KW-1185">Reference proteome</keyword>
<gene>
    <name evidence="2" type="primary">LOC106806550</name>
</gene>
<evidence type="ECO:0000313" key="2">
    <source>
        <dbReference type="RefSeq" id="XP_014664016.1"/>
    </source>
</evidence>
<organism evidence="1 2">
    <name type="scientific">Priapulus caudatus</name>
    <name type="common">Priapulid worm</name>
    <dbReference type="NCBI Taxonomy" id="37621"/>
    <lineage>
        <taxon>Eukaryota</taxon>
        <taxon>Metazoa</taxon>
        <taxon>Ecdysozoa</taxon>
        <taxon>Scalidophora</taxon>
        <taxon>Priapulida</taxon>
        <taxon>Priapulimorpha</taxon>
        <taxon>Priapulimorphida</taxon>
        <taxon>Priapulidae</taxon>
        <taxon>Priapulus</taxon>
    </lineage>
</organism>
<evidence type="ECO:0000313" key="1">
    <source>
        <dbReference type="Proteomes" id="UP000695022"/>
    </source>
</evidence>
<reference evidence="2" key="1">
    <citation type="submission" date="2025-08" db="UniProtKB">
        <authorList>
            <consortium name="RefSeq"/>
        </authorList>
    </citation>
    <scope>IDENTIFICATION</scope>
</reference>
<protein>
    <submittedName>
        <fullName evidence="2">Uncharacterized protein LOC106806550</fullName>
    </submittedName>
</protein>
<dbReference type="RefSeq" id="XP_014664016.1">
    <property type="nucleotide sequence ID" value="XM_014808530.1"/>
</dbReference>
<sequence length="103" mass="10806">MQDQRIAEVLGMGLIGGSTESASAALYLLQSAISPVQSLAEQLSRMEAKRKTDANDVGKGTLPALGSGDLTQKFEKLAVTGNPENGSIEYVASLMARIAPVRD</sequence>
<dbReference type="GeneID" id="106806550"/>
<name>A0ABM1DVP5_PRICU</name>